<sequence length="164" mass="18152">MAVTPFRGEKNLGELADKLFTRLTTRQREKVEDALLKANPQLDQITSLRAGTLLKVPDLPELRAKAKRAGDGPDDQLAAHLAAELEAFGKHLTQRFATAQEAVAKTESVLNEAELKRVIAKEPALRDLAKQIGTLNGERKKQLEQRQEKLAAALKQMQSDLHKA</sequence>
<reference evidence="1 2" key="1">
    <citation type="submission" date="2017-01" db="EMBL/GenBank/DDBJ databases">
        <authorList>
            <person name="Mah S.A."/>
            <person name="Swanson W.J."/>
            <person name="Moy G.W."/>
            <person name="Vacquier V.D."/>
        </authorList>
    </citation>
    <scope>NUCLEOTIDE SEQUENCE [LARGE SCALE GENOMIC DNA]</scope>
    <source>
        <strain evidence="1 2">RU36E</strain>
    </source>
</reference>
<organism evidence="1 2">
    <name type="scientific">Aquipseudomonas alcaligenes</name>
    <name type="common">Pseudomonas alcaligenes</name>
    <dbReference type="NCBI Taxonomy" id="43263"/>
    <lineage>
        <taxon>Bacteria</taxon>
        <taxon>Pseudomonadati</taxon>
        <taxon>Pseudomonadota</taxon>
        <taxon>Gammaproteobacteria</taxon>
        <taxon>Pseudomonadales</taxon>
        <taxon>Pseudomonadaceae</taxon>
        <taxon>Aquipseudomonas</taxon>
    </lineage>
</organism>
<proteinExistence type="predicted"/>
<name>A0A1N6T4Z6_AQUAC</name>
<dbReference type="Proteomes" id="UP000185841">
    <property type="component" value="Unassembled WGS sequence"/>
</dbReference>
<evidence type="ECO:0000313" key="1">
    <source>
        <dbReference type="EMBL" id="SIQ48409.1"/>
    </source>
</evidence>
<dbReference type="AlphaFoldDB" id="A0A1N6T4Z6"/>
<protein>
    <submittedName>
        <fullName evidence="1">Uncharacterized protein</fullName>
    </submittedName>
</protein>
<dbReference type="EMBL" id="FTMP01000004">
    <property type="protein sequence ID" value="SIQ48409.1"/>
    <property type="molecule type" value="Genomic_DNA"/>
</dbReference>
<accession>A0A1N6T4Z6</accession>
<gene>
    <name evidence="1" type="ORF">SAMN05878282_104313</name>
</gene>
<dbReference type="RefSeq" id="WP_076426680.1">
    <property type="nucleotide sequence ID" value="NZ_FTMP01000004.1"/>
</dbReference>
<evidence type="ECO:0000313" key="2">
    <source>
        <dbReference type="Proteomes" id="UP000185841"/>
    </source>
</evidence>